<dbReference type="OrthoDB" id="5195601at2"/>
<evidence type="ECO:0000313" key="3">
    <source>
        <dbReference type="Proteomes" id="UP000219048"/>
    </source>
</evidence>
<feature type="transmembrane region" description="Helical" evidence="1">
    <location>
        <begin position="86"/>
        <end position="107"/>
    </location>
</feature>
<keyword evidence="1" id="KW-0812">Transmembrane</keyword>
<dbReference type="Proteomes" id="UP000219048">
    <property type="component" value="Unassembled WGS sequence"/>
</dbReference>
<accession>A0A285MZF2</accession>
<keyword evidence="1" id="KW-0472">Membrane</keyword>
<gene>
    <name evidence="2" type="ORF">SAMN06265377_3009</name>
</gene>
<dbReference type="RefSeq" id="WP_097046609.1">
    <property type="nucleotide sequence ID" value="NZ_OBEH01000004.1"/>
</dbReference>
<keyword evidence="3" id="KW-1185">Reference proteome</keyword>
<organism evidence="2 3">
    <name type="scientific">Flagellimonas pacifica</name>
    <dbReference type="NCBI Taxonomy" id="1247520"/>
    <lineage>
        <taxon>Bacteria</taxon>
        <taxon>Pseudomonadati</taxon>
        <taxon>Bacteroidota</taxon>
        <taxon>Flavobacteriia</taxon>
        <taxon>Flavobacteriales</taxon>
        <taxon>Flavobacteriaceae</taxon>
        <taxon>Flagellimonas</taxon>
    </lineage>
</organism>
<evidence type="ECO:0000256" key="1">
    <source>
        <dbReference type="SAM" id="Phobius"/>
    </source>
</evidence>
<proteinExistence type="predicted"/>
<feature type="transmembrane region" description="Helical" evidence="1">
    <location>
        <begin position="47"/>
        <end position="65"/>
    </location>
</feature>
<name>A0A285MZF2_9FLAO</name>
<feature type="transmembrane region" description="Helical" evidence="1">
    <location>
        <begin position="7"/>
        <end position="27"/>
    </location>
</feature>
<evidence type="ECO:0000313" key="2">
    <source>
        <dbReference type="EMBL" id="SNZ01176.1"/>
    </source>
</evidence>
<keyword evidence="1" id="KW-1133">Transmembrane helix</keyword>
<feature type="transmembrane region" description="Helical" evidence="1">
    <location>
        <begin position="113"/>
        <end position="136"/>
    </location>
</feature>
<dbReference type="EMBL" id="OBEH01000004">
    <property type="protein sequence ID" value="SNZ01176.1"/>
    <property type="molecule type" value="Genomic_DNA"/>
</dbReference>
<reference evidence="3" key="1">
    <citation type="submission" date="2017-09" db="EMBL/GenBank/DDBJ databases">
        <authorList>
            <person name="Varghese N."/>
            <person name="Submissions S."/>
        </authorList>
    </citation>
    <scope>NUCLEOTIDE SEQUENCE [LARGE SCALE GENOMIC DNA]</scope>
    <source>
        <strain evidence="3">DSM 25885</strain>
    </source>
</reference>
<dbReference type="AlphaFoldDB" id="A0A285MZF2"/>
<protein>
    <submittedName>
        <fullName evidence="2">Uncharacterized protein</fullName>
    </submittedName>
</protein>
<sequence>MKRKNLLALHIAATIIGTITISTFFILSLRAELVADKMQIKAVKTGILYALPILVIAMPSLAISGKKLAGKSKHPIILKKLKRMKLVMINGIILISLVIFLYYRAIYKSIDNIFLYAQIAELIFGLSNLTLIGINIKSGLQLSGKLKNKVKGP</sequence>